<dbReference type="SMART" id="SM00138">
    <property type="entry name" value="MeTrc"/>
    <property type="match status" value="1"/>
</dbReference>
<evidence type="ECO:0000259" key="1">
    <source>
        <dbReference type="PROSITE" id="PS50123"/>
    </source>
</evidence>
<organism evidence="2 3">
    <name type="scientific">Altererythrobacter lutimaris</name>
    <dbReference type="NCBI Taxonomy" id="2743979"/>
    <lineage>
        <taxon>Bacteria</taxon>
        <taxon>Pseudomonadati</taxon>
        <taxon>Pseudomonadota</taxon>
        <taxon>Alphaproteobacteria</taxon>
        <taxon>Sphingomonadales</taxon>
        <taxon>Erythrobacteraceae</taxon>
        <taxon>Altererythrobacter</taxon>
    </lineage>
</organism>
<keyword evidence="2" id="KW-0489">Methyltransferase</keyword>
<keyword evidence="2" id="KW-0808">Transferase</keyword>
<accession>A0A850HC55</accession>
<protein>
    <submittedName>
        <fullName evidence="2">Protein-glutamate O-methyltransferase CheR</fullName>
    </submittedName>
</protein>
<dbReference type="InterPro" id="IPR022642">
    <property type="entry name" value="CheR_C"/>
</dbReference>
<dbReference type="PANTHER" id="PTHR24422">
    <property type="entry name" value="CHEMOTAXIS PROTEIN METHYLTRANSFERASE"/>
    <property type="match status" value="1"/>
</dbReference>
<sequence length="286" mass="31576">MEIGEASYLIIADLLAARTGQQLTESRRWRVGTSLAGLFRERGISNIDQLVCMLASPGQAALADEVVEALLNNETYFFRDRPTFEQLPQHVFPMLAERRKAQRRLQIWCAGCSTGQEAHSLAMQFADNSAQWEGWSIDILGTDISQSAIATAKAGHYSQFEVQRGLGIAQMLDHFEETASGWQMSSETRSIVRFQQHNVLDKPPALNSFDLILCRNVLLYFPQQTRARVFERLSEALSADGILMLGAGETVVGQTKLFAPVADRISLYAAAQSIPAGSAAQVRLLA</sequence>
<proteinExistence type="predicted"/>
<dbReference type="RefSeq" id="WP_176273103.1">
    <property type="nucleotide sequence ID" value="NZ_JABWTA010000001.1"/>
</dbReference>
<dbReference type="InterPro" id="IPR029063">
    <property type="entry name" value="SAM-dependent_MTases_sf"/>
</dbReference>
<gene>
    <name evidence="2" type="ORF">HUO12_08175</name>
</gene>
<dbReference type="GO" id="GO:0032259">
    <property type="term" value="P:methylation"/>
    <property type="evidence" value="ECO:0007669"/>
    <property type="project" value="UniProtKB-KW"/>
</dbReference>
<dbReference type="PANTHER" id="PTHR24422:SF21">
    <property type="entry name" value="CHEMOTAXIS PROTEIN METHYLTRANSFERASE 1"/>
    <property type="match status" value="1"/>
</dbReference>
<name>A0A850HC55_9SPHN</name>
<feature type="domain" description="CheR-type methyltransferase" evidence="1">
    <location>
        <begin position="1"/>
        <end position="258"/>
    </location>
</feature>
<dbReference type="Gene3D" id="3.40.50.150">
    <property type="entry name" value="Vaccinia Virus protein VP39"/>
    <property type="match status" value="1"/>
</dbReference>
<reference evidence="2 3" key="1">
    <citation type="submission" date="2020-06" db="EMBL/GenBank/DDBJ databases">
        <title>Altererythrobacter lutimaris sp. nov., a marine bacterium isolated from a tidal flat.</title>
        <authorList>
            <person name="Kim D."/>
            <person name="Yoo Y."/>
            <person name="Kim J.-J."/>
        </authorList>
    </citation>
    <scope>NUCLEOTIDE SEQUENCE [LARGE SCALE GENOMIC DNA]</scope>
    <source>
        <strain evidence="2 3">JGD-16</strain>
    </source>
</reference>
<dbReference type="CDD" id="cd02440">
    <property type="entry name" value="AdoMet_MTases"/>
    <property type="match status" value="1"/>
</dbReference>
<evidence type="ECO:0000313" key="2">
    <source>
        <dbReference type="EMBL" id="NVE94875.1"/>
    </source>
</evidence>
<dbReference type="SUPFAM" id="SSF47757">
    <property type="entry name" value="Chemotaxis receptor methyltransferase CheR, N-terminal domain"/>
    <property type="match status" value="1"/>
</dbReference>
<dbReference type="InterPro" id="IPR050903">
    <property type="entry name" value="Bact_Chemotaxis_MeTrfase"/>
</dbReference>
<dbReference type="SUPFAM" id="SSF53335">
    <property type="entry name" value="S-adenosyl-L-methionine-dependent methyltransferases"/>
    <property type="match status" value="1"/>
</dbReference>
<dbReference type="Pfam" id="PF01739">
    <property type="entry name" value="CheR"/>
    <property type="match status" value="1"/>
</dbReference>
<dbReference type="Proteomes" id="UP000546031">
    <property type="component" value="Unassembled WGS sequence"/>
</dbReference>
<dbReference type="PROSITE" id="PS50123">
    <property type="entry name" value="CHER"/>
    <property type="match status" value="1"/>
</dbReference>
<dbReference type="PRINTS" id="PR00996">
    <property type="entry name" value="CHERMTFRASE"/>
</dbReference>
<dbReference type="GO" id="GO:0008757">
    <property type="term" value="F:S-adenosylmethionine-dependent methyltransferase activity"/>
    <property type="evidence" value="ECO:0007669"/>
    <property type="project" value="InterPro"/>
</dbReference>
<dbReference type="InterPro" id="IPR000780">
    <property type="entry name" value="CheR_MeTrfase"/>
</dbReference>
<comment type="caution">
    <text evidence="2">The sequence shown here is derived from an EMBL/GenBank/DDBJ whole genome shotgun (WGS) entry which is preliminary data.</text>
</comment>
<dbReference type="EMBL" id="JABWTA010000001">
    <property type="protein sequence ID" value="NVE94875.1"/>
    <property type="molecule type" value="Genomic_DNA"/>
</dbReference>
<dbReference type="AlphaFoldDB" id="A0A850HC55"/>
<evidence type="ECO:0000313" key="3">
    <source>
        <dbReference type="Proteomes" id="UP000546031"/>
    </source>
</evidence>
<keyword evidence="3" id="KW-1185">Reference proteome</keyword>